<accession>A0A562UW60</accession>
<keyword evidence="3" id="KW-0378">Hydrolase</keyword>
<dbReference type="Proteomes" id="UP000320547">
    <property type="component" value="Unassembled WGS sequence"/>
</dbReference>
<dbReference type="GO" id="GO:0006508">
    <property type="term" value="P:proteolysis"/>
    <property type="evidence" value="ECO:0007669"/>
    <property type="project" value="UniProtKB-KW"/>
</dbReference>
<keyword evidence="4" id="KW-1185">Reference proteome</keyword>
<comment type="caution">
    <text evidence="3">The sequence shown here is derived from an EMBL/GenBank/DDBJ whole genome shotgun (WGS) entry which is preliminary data.</text>
</comment>
<evidence type="ECO:0000313" key="3">
    <source>
        <dbReference type="EMBL" id="TWJ09861.1"/>
    </source>
</evidence>
<dbReference type="AlphaFoldDB" id="A0A562UW60"/>
<keyword evidence="1" id="KW-0812">Transmembrane</keyword>
<dbReference type="PANTHER" id="PTHR36435">
    <property type="entry name" value="SLR1288 PROTEIN"/>
    <property type="match status" value="1"/>
</dbReference>
<organism evidence="3 4">
    <name type="scientific">Altererythrobacter ishigakiensis</name>
    <dbReference type="NCBI Taxonomy" id="476157"/>
    <lineage>
        <taxon>Bacteria</taxon>
        <taxon>Pseudomonadati</taxon>
        <taxon>Pseudomonadota</taxon>
        <taxon>Alphaproteobacteria</taxon>
        <taxon>Sphingomonadales</taxon>
        <taxon>Erythrobacteraceae</taxon>
        <taxon>Altererythrobacter</taxon>
    </lineage>
</organism>
<dbReference type="PANTHER" id="PTHR36435:SF1">
    <property type="entry name" value="CAAX AMINO TERMINAL PROTEASE FAMILY PROTEIN"/>
    <property type="match status" value="1"/>
</dbReference>
<feature type="transmembrane region" description="Helical" evidence="1">
    <location>
        <begin position="44"/>
        <end position="66"/>
    </location>
</feature>
<dbReference type="GO" id="GO:0004175">
    <property type="term" value="F:endopeptidase activity"/>
    <property type="evidence" value="ECO:0007669"/>
    <property type="project" value="UniProtKB-ARBA"/>
</dbReference>
<dbReference type="Pfam" id="PF02517">
    <property type="entry name" value="Rce1-like"/>
    <property type="match status" value="1"/>
</dbReference>
<dbReference type="EMBL" id="VLLK01000001">
    <property type="protein sequence ID" value="TWJ09861.1"/>
    <property type="molecule type" value="Genomic_DNA"/>
</dbReference>
<feature type="transmembrane region" description="Helical" evidence="1">
    <location>
        <begin position="155"/>
        <end position="173"/>
    </location>
</feature>
<evidence type="ECO:0000259" key="2">
    <source>
        <dbReference type="Pfam" id="PF02517"/>
    </source>
</evidence>
<evidence type="ECO:0000313" key="4">
    <source>
        <dbReference type="Proteomes" id="UP000320547"/>
    </source>
</evidence>
<feature type="transmembrane region" description="Helical" evidence="1">
    <location>
        <begin position="132"/>
        <end position="149"/>
    </location>
</feature>
<proteinExistence type="predicted"/>
<dbReference type="InterPro" id="IPR052710">
    <property type="entry name" value="CAAX_protease"/>
</dbReference>
<keyword evidence="1" id="KW-0472">Membrane</keyword>
<feature type="domain" description="CAAX prenyl protease 2/Lysostaphin resistance protein A-like" evidence="2">
    <location>
        <begin position="100"/>
        <end position="190"/>
    </location>
</feature>
<name>A0A562UW60_9SPHN</name>
<reference evidence="3 4" key="1">
    <citation type="submission" date="2019-07" db="EMBL/GenBank/DDBJ databases">
        <title>Genomic Encyclopedia of Archaeal and Bacterial Type Strains, Phase II (KMG-II): from individual species to whole genera.</title>
        <authorList>
            <person name="Goeker M."/>
        </authorList>
    </citation>
    <scope>NUCLEOTIDE SEQUENCE [LARGE SCALE GENOMIC DNA]</scope>
    <source>
        <strain evidence="3 4">ATCC BAA-2084</strain>
    </source>
</reference>
<sequence length="221" mass="24109">MLCAWLAALLPLFFVTDLAEMLWLGFTFLALVFIKASRQATFQWVYKSVPVSIAIGLAVGVVVFAIDFPLTPVLEEATGTKLNATQLEGLDQEFGVYVEWMLKGILLGGILEEILFRGFLIGWGAQLLGKRWAWVLVVLIAVLFGFGHVNQGVVGQILTGIAGLFFGLTYVACGCKLLPAMIAHGTANALTVSKIYFFGYGMSIETSRTLLGTWGYPFPLM</sequence>
<gene>
    <name evidence="3" type="ORF">JN10_1510</name>
</gene>
<keyword evidence="1" id="KW-1133">Transmembrane helix</keyword>
<protein>
    <submittedName>
        <fullName evidence="3">CAAX prenyl protease-like protein</fullName>
    </submittedName>
</protein>
<dbReference type="InterPro" id="IPR003675">
    <property type="entry name" value="Rce1/LyrA-like_dom"/>
</dbReference>
<evidence type="ECO:0000256" key="1">
    <source>
        <dbReference type="SAM" id="Phobius"/>
    </source>
</evidence>
<keyword evidence="3" id="KW-0645">Protease</keyword>
<dbReference type="STRING" id="476157.GCA_001663155_01845"/>
<feature type="transmembrane region" description="Helical" evidence="1">
    <location>
        <begin position="6"/>
        <end position="32"/>
    </location>
</feature>
<dbReference type="GO" id="GO:0080120">
    <property type="term" value="P:CAAX-box protein maturation"/>
    <property type="evidence" value="ECO:0007669"/>
    <property type="project" value="UniProtKB-ARBA"/>
</dbReference>